<organism evidence="2 3">
    <name type="scientific">Clostridium phage susfortuna</name>
    <dbReference type="NCBI Taxonomy" id="2316154"/>
    <lineage>
        <taxon>Viruses</taxon>
        <taxon>Duplodnaviria</taxon>
        <taxon>Heunggongvirae</taxon>
        <taxon>Uroviricota</taxon>
        <taxon>Caudoviricetes</taxon>
        <taxon>Guelinviridae</taxon>
        <taxon>Susfortunavirus</taxon>
        <taxon>Susfortunavirus susfortuna</taxon>
    </lineage>
</organism>
<keyword evidence="1" id="KW-0472">Membrane</keyword>
<dbReference type="EMBL" id="MH393889">
    <property type="protein sequence ID" value="AXY86158.1"/>
    <property type="molecule type" value="Genomic_DNA"/>
</dbReference>
<feature type="transmembrane region" description="Helical" evidence="1">
    <location>
        <begin position="6"/>
        <end position="28"/>
    </location>
</feature>
<protein>
    <submittedName>
        <fullName evidence="2">Uncharacterized protein</fullName>
    </submittedName>
</protein>
<sequence>MDLGEMITNFGIIPAILIGVAYAGYQWITRVLDENKERELRQEQQYKELLQESYKREDKYQDIIKNELGEVRKDLANIIKGGKLNE</sequence>
<evidence type="ECO:0000256" key="1">
    <source>
        <dbReference type="SAM" id="Phobius"/>
    </source>
</evidence>
<evidence type="ECO:0000313" key="2">
    <source>
        <dbReference type="EMBL" id="AXY86158.1"/>
    </source>
</evidence>
<dbReference type="Proteomes" id="UP000262963">
    <property type="component" value="Segment"/>
</dbReference>
<keyword evidence="1" id="KW-0812">Transmembrane</keyword>
<reference evidence="3" key="1">
    <citation type="submission" date="2018-05" db="EMBL/GenBank/DDBJ databases">
        <title>Novel Clostridium perfringens phage susfortuna.</title>
        <authorList>
            <person name="Kot W."/>
            <person name="Ploeger M."/>
            <person name="Pedersen J."/>
            <person name="Hansen L.H."/>
        </authorList>
    </citation>
    <scope>NUCLEOTIDE SEQUENCE [LARGE SCALE GENOMIC DNA]</scope>
</reference>
<proteinExistence type="predicted"/>
<keyword evidence="3" id="KW-1185">Reference proteome</keyword>
<accession>A0A385ISN1</accession>
<gene>
    <name evidence="2" type="ORF">susfortuna_gp18</name>
</gene>
<evidence type="ECO:0000313" key="3">
    <source>
        <dbReference type="Proteomes" id="UP000262963"/>
    </source>
</evidence>
<name>A0A385ISN1_9CAUD</name>
<keyword evidence="1" id="KW-1133">Transmembrane helix</keyword>